<comment type="subcellular location">
    <subcellularLocation>
        <location evidence="1">Cell membrane</location>
        <topology evidence="1">Multi-pass membrane protein</topology>
    </subcellularLocation>
</comment>
<dbReference type="PRINTS" id="PR00237">
    <property type="entry name" value="GPCRRHODOPSN"/>
</dbReference>
<dbReference type="PANTHER" id="PTHR24248:SF163">
    <property type="entry name" value="HISTAMINE H2 RECEPTOR-LIKE"/>
    <property type="match status" value="1"/>
</dbReference>
<evidence type="ECO:0000256" key="8">
    <source>
        <dbReference type="ARBA" id="ARBA00023170"/>
    </source>
</evidence>
<feature type="transmembrane region" description="Helical" evidence="10">
    <location>
        <begin position="315"/>
        <end position="335"/>
    </location>
</feature>
<dbReference type="Pfam" id="PF00001">
    <property type="entry name" value="7tm_1"/>
    <property type="match status" value="1"/>
</dbReference>
<dbReference type="PANTHER" id="PTHR24248">
    <property type="entry name" value="ADRENERGIC RECEPTOR-RELATED G-PROTEIN COUPLED RECEPTOR"/>
    <property type="match status" value="1"/>
</dbReference>
<reference evidence="13" key="1">
    <citation type="submission" date="2025-08" db="UniProtKB">
        <authorList>
            <consortium name="RefSeq"/>
        </authorList>
    </citation>
    <scope>IDENTIFICATION</scope>
    <source>
        <tissue evidence="13">Testes</tissue>
    </source>
</reference>
<dbReference type="PRINTS" id="PR00242">
    <property type="entry name" value="DOPAMINER"/>
</dbReference>
<evidence type="ECO:0000256" key="9">
    <source>
        <dbReference type="ARBA" id="ARBA00023224"/>
    </source>
</evidence>
<keyword evidence="8" id="KW-0675">Receptor</keyword>
<keyword evidence="9" id="KW-0807">Transducer</keyword>
<feature type="domain" description="G-protein coupled receptors family 1 profile" evidence="11">
    <location>
        <begin position="110"/>
        <end position="370"/>
    </location>
</feature>
<evidence type="ECO:0000256" key="2">
    <source>
        <dbReference type="ARBA" id="ARBA00022475"/>
    </source>
</evidence>
<dbReference type="CDD" id="cd15051">
    <property type="entry name" value="7tmA_Histamine_H2R"/>
    <property type="match status" value="1"/>
</dbReference>
<sequence>MCDNDEVNLIIHVPEWIYRTGNEHSLRLQGPDVKNVKESIIKRGSLQKVDSHQCSSFIMELVTTNALVNMSMDSNTSSNSTDSSGNDSIPIPTLVLIAILACIIMLTMIGNGLVCVSVARFQHLQFITNYFIVSLAVADFLVGAIVLPFSISVIVRANWTYGVWWCNVWISLDVTLCTSSVWHLFIIALERALAIMKPLWYQSKMTIRTAVILITAVWVISAVISILPIMMGWNTKSGNIQNMDQPNQCRFHTTPFYSFVVGIIAFWIPMIGMLVLHTSVTRIARKQAMQIKKLHNTLQNPTEKKSPFSKSERKAAMALAIIMCCFLVCWGPYIIYWTLAGVSQWHISSTALDVITWLGYINSTLNPFIYAFFNTEFRRAFKIMIIPGRTRRNSIRNKHRAAYQL</sequence>
<keyword evidence="4 10" id="KW-1133">Transmembrane helix</keyword>
<dbReference type="InterPro" id="IPR017452">
    <property type="entry name" value="GPCR_Rhodpsn_7TM"/>
</dbReference>
<dbReference type="Proteomes" id="UP000694865">
    <property type="component" value="Unplaced"/>
</dbReference>
<feature type="transmembrane region" description="Helical" evidence="10">
    <location>
        <begin position="130"/>
        <end position="155"/>
    </location>
</feature>
<keyword evidence="2" id="KW-1003">Cell membrane</keyword>
<evidence type="ECO:0000313" key="13">
    <source>
        <dbReference type="RefSeq" id="XP_002731644.1"/>
    </source>
</evidence>
<feature type="transmembrane region" description="Helical" evidence="10">
    <location>
        <begin position="94"/>
        <end position="118"/>
    </location>
</feature>
<keyword evidence="12" id="KW-1185">Reference proteome</keyword>
<organism evidence="12 13">
    <name type="scientific">Saccoglossus kowalevskii</name>
    <name type="common">Acorn worm</name>
    <dbReference type="NCBI Taxonomy" id="10224"/>
    <lineage>
        <taxon>Eukaryota</taxon>
        <taxon>Metazoa</taxon>
        <taxon>Hemichordata</taxon>
        <taxon>Enteropneusta</taxon>
        <taxon>Harrimaniidae</taxon>
        <taxon>Saccoglossus</taxon>
    </lineage>
</organism>
<dbReference type="InterPro" id="IPR000276">
    <property type="entry name" value="GPCR_Rhodpsn"/>
</dbReference>
<evidence type="ECO:0000259" key="11">
    <source>
        <dbReference type="PROSITE" id="PS50262"/>
    </source>
</evidence>
<proteinExistence type="predicted"/>
<accession>A0ABM0GK54</accession>
<evidence type="ECO:0000256" key="5">
    <source>
        <dbReference type="ARBA" id="ARBA00023040"/>
    </source>
</evidence>
<keyword evidence="3 10" id="KW-0812">Transmembrane</keyword>
<evidence type="ECO:0000256" key="1">
    <source>
        <dbReference type="ARBA" id="ARBA00004651"/>
    </source>
</evidence>
<evidence type="ECO:0000313" key="12">
    <source>
        <dbReference type="Proteomes" id="UP000694865"/>
    </source>
</evidence>
<evidence type="ECO:0000256" key="3">
    <source>
        <dbReference type="ARBA" id="ARBA00022692"/>
    </source>
</evidence>
<dbReference type="SUPFAM" id="SSF81321">
    <property type="entry name" value="Family A G protein-coupled receptor-like"/>
    <property type="match status" value="1"/>
</dbReference>
<evidence type="ECO:0000256" key="7">
    <source>
        <dbReference type="ARBA" id="ARBA00023157"/>
    </source>
</evidence>
<dbReference type="GeneID" id="100375160"/>
<evidence type="ECO:0000256" key="4">
    <source>
        <dbReference type="ARBA" id="ARBA00022989"/>
    </source>
</evidence>
<feature type="transmembrane region" description="Helical" evidence="10">
    <location>
        <begin position="167"/>
        <end position="189"/>
    </location>
</feature>
<dbReference type="RefSeq" id="XP_002731644.1">
    <property type="nucleotide sequence ID" value="XM_002731598.1"/>
</dbReference>
<name>A0ABM0GK54_SACKO</name>
<keyword evidence="5" id="KW-0297">G-protein coupled receptor</keyword>
<dbReference type="Gene3D" id="1.20.1070.10">
    <property type="entry name" value="Rhodopsin 7-helix transmembrane proteins"/>
    <property type="match status" value="1"/>
</dbReference>
<evidence type="ECO:0000256" key="6">
    <source>
        <dbReference type="ARBA" id="ARBA00023136"/>
    </source>
</evidence>
<feature type="transmembrane region" description="Helical" evidence="10">
    <location>
        <begin position="256"/>
        <end position="276"/>
    </location>
</feature>
<feature type="transmembrane region" description="Helical" evidence="10">
    <location>
        <begin position="210"/>
        <end position="233"/>
    </location>
</feature>
<evidence type="ECO:0000256" key="10">
    <source>
        <dbReference type="SAM" id="Phobius"/>
    </source>
</evidence>
<keyword evidence="6 10" id="KW-0472">Membrane</keyword>
<feature type="transmembrane region" description="Helical" evidence="10">
    <location>
        <begin position="355"/>
        <end position="373"/>
    </location>
</feature>
<keyword evidence="7" id="KW-1015">Disulfide bond</keyword>
<protein>
    <submittedName>
        <fullName evidence="13">Octopamine receptor-like</fullName>
    </submittedName>
</protein>
<gene>
    <name evidence="13" type="primary">LOC100375160</name>
</gene>
<dbReference type="PROSITE" id="PS50262">
    <property type="entry name" value="G_PROTEIN_RECEP_F1_2"/>
    <property type="match status" value="1"/>
</dbReference>
<dbReference type="InterPro" id="IPR000929">
    <property type="entry name" value="Dopamine_rcpt"/>
</dbReference>